<dbReference type="PROSITE" id="PS00659">
    <property type="entry name" value="GLYCOSYL_HYDROL_F5"/>
    <property type="match status" value="1"/>
</dbReference>
<evidence type="ECO:0000256" key="3">
    <source>
        <dbReference type="RuleBase" id="RU361153"/>
    </source>
</evidence>
<sequence length="324" mass="36027">MNRLWFVGLLTISWAACSARGDDPHRGLNLPPTQGTTNAGAFQTGVYRFDYSPEFLKQIPASGFTHIRVPVNVATSKDSEAMQKIASLFSAVGDRGILCMFDTNEAGETGHGNGKPNDVASIANAWRQLYRMFRGKPNIVFELFNEPFGYAKTAAGRDEYINDMKIIIRRGRLPSRRCIIDGMGYADDIQSVAKAGWRGALGYHFYPNWLGDDDASAEAFSKLIVQQCSGISNDIYITEFGTRLDFDKGGRTPPENSSQDHDALVGLREAINFLKGEGRPIKGAYHWHGWDNGDTYSYWDQANRLGALKIREIQDGSEPKLLDQ</sequence>
<evidence type="ECO:0000256" key="1">
    <source>
        <dbReference type="ARBA" id="ARBA00022801"/>
    </source>
</evidence>
<proteinExistence type="inferred from homology"/>
<evidence type="ECO:0000256" key="2">
    <source>
        <dbReference type="ARBA" id="ARBA00023295"/>
    </source>
</evidence>
<dbReference type="Proteomes" id="UP000322699">
    <property type="component" value="Unassembled WGS sequence"/>
</dbReference>
<gene>
    <name evidence="5" type="ORF">LF1_33090</name>
</gene>
<keyword evidence="2 3" id="KW-0326">Glycosidase</keyword>
<protein>
    <submittedName>
        <fullName evidence="5">Cellulase (Glycosyl hydrolase family 5)</fullName>
    </submittedName>
</protein>
<feature type="domain" description="Glycoside hydrolase family 5" evidence="4">
    <location>
        <begin position="51"/>
        <end position="245"/>
    </location>
</feature>
<dbReference type="Gene3D" id="3.20.20.80">
    <property type="entry name" value="Glycosidases"/>
    <property type="match status" value="1"/>
</dbReference>
<comment type="similarity">
    <text evidence="3">Belongs to the glycosyl hydrolase 5 (cellulase A) family.</text>
</comment>
<reference evidence="5 6" key="1">
    <citation type="submission" date="2019-08" db="EMBL/GenBank/DDBJ databases">
        <title>Deep-cultivation of Planctomycetes and their phenomic and genomic characterization uncovers novel biology.</title>
        <authorList>
            <person name="Wiegand S."/>
            <person name="Jogler M."/>
            <person name="Boedeker C."/>
            <person name="Pinto D."/>
            <person name="Vollmers J."/>
            <person name="Rivas-Marin E."/>
            <person name="Kohn T."/>
            <person name="Peeters S.H."/>
            <person name="Heuer A."/>
            <person name="Rast P."/>
            <person name="Oberbeckmann S."/>
            <person name="Bunk B."/>
            <person name="Jeske O."/>
            <person name="Meyerdierks A."/>
            <person name="Storesund J.E."/>
            <person name="Kallscheuer N."/>
            <person name="Luecker S."/>
            <person name="Lage O.M."/>
            <person name="Pohl T."/>
            <person name="Merkel B.J."/>
            <person name="Hornburger P."/>
            <person name="Mueller R.-W."/>
            <person name="Bruemmer F."/>
            <person name="Labrenz M."/>
            <person name="Spormann A.M."/>
            <person name="Op Den Camp H."/>
            <person name="Overmann J."/>
            <person name="Amann R."/>
            <person name="Jetten M.S.M."/>
            <person name="Mascher T."/>
            <person name="Medema M.H."/>
            <person name="Devos D.P."/>
            <person name="Kaster A.-K."/>
            <person name="Ovreas L."/>
            <person name="Rohde M."/>
            <person name="Galperin M.Y."/>
            <person name="Jogler C."/>
        </authorList>
    </citation>
    <scope>NUCLEOTIDE SEQUENCE [LARGE SCALE GENOMIC DNA]</scope>
    <source>
        <strain evidence="5 6">LF1</strain>
    </source>
</reference>
<dbReference type="GO" id="GO:0000272">
    <property type="term" value="P:polysaccharide catabolic process"/>
    <property type="evidence" value="ECO:0007669"/>
    <property type="project" value="InterPro"/>
</dbReference>
<name>A0A5B1CHV5_9BACT</name>
<comment type="caution">
    <text evidence="5">The sequence shown here is derived from an EMBL/GenBank/DDBJ whole genome shotgun (WGS) entry which is preliminary data.</text>
</comment>
<evidence type="ECO:0000313" key="5">
    <source>
        <dbReference type="EMBL" id="KAA1260768.1"/>
    </source>
</evidence>
<dbReference type="Pfam" id="PF00150">
    <property type="entry name" value="Cellulase"/>
    <property type="match status" value="1"/>
</dbReference>
<accession>A0A5B1CHV5</accession>
<evidence type="ECO:0000313" key="6">
    <source>
        <dbReference type="Proteomes" id="UP000322699"/>
    </source>
</evidence>
<evidence type="ECO:0000259" key="4">
    <source>
        <dbReference type="Pfam" id="PF00150"/>
    </source>
</evidence>
<dbReference type="PROSITE" id="PS51257">
    <property type="entry name" value="PROKAR_LIPOPROTEIN"/>
    <property type="match status" value="1"/>
</dbReference>
<dbReference type="AlphaFoldDB" id="A0A5B1CHV5"/>
<keyword evidence="6" id="KW-1185">Reference proteome</keyword>
<dbReference type="RefSeq" id="WP_068258460.1">
    <property type="nucleotide sequence ID" value="NZ_LWSK01000005.1"/>
</dbReference>
<dbReference type="InterPro" id="IPR017853">
    <property type="entry name" value="GH"/>
</dbReference>
<dbReference type="EMBL" id="VRLW01000001">
    <property type="protein sequence ID" value="KAA1260768.1"/>
    <property type="molecule type" value="Genomic_DNA"/>
</dbReference>
<organism evidence="5 6">
    <name type="scientific">Rubripirellula obstinata</name>
    <dbReference type="NCBI Taxonomy" id="406547"/>
    <lineage>
        <taxon>Bacteria</taxon>
        <taxon>Pseudomonadati</taxon>
        <taxon>Planctomycetota</taxon>
        <taxon>Planctomycetia</taxon>
        <taxon>Pirellulales</taxon>
        <taxon>Pirellulaceae</taxon>
        <taxon>Rubripirellula</taxon>
    </lineage>
</organism>
<dbReference type="InterPro" id="IPR018087">
    <property type="entry name" value="Glyco_hydro_5_CS"/>
</dbReference>
<dbReference type="GO" id="GO:0004553">
    <property type="term" value="F:hydrolase activity, hydrolyzing O-glycosyl compounds"/>
    <property type="evidence" value="ECO:0007669"/>
    <property type="project" value="InterPro"/>
</dbReference>
<keyword evidence="1 3" id="KW-0378">Hydrolase</keyword>
<dbReference type="InterPro" id="IPR001547">
    <property type="entry name" value="Glyco_hydro_5"/>
</dbReference>
<dbReference type="SUPFAM" id="SSF51445">
    <property type="entry name" value="(Trans)glycosidases"/>
    <property type="match status" value="1"/>
</dbReference>